<protein>
    <submittedName>
        <fullName evidence="2">Uncharacterized protein</fullName>
    </submittedName>
</protein>
<gene>
    <name evidence="2" type="ORF">SDC9_140247</name>
</gene>
<name>A0A645DUV4_9ZZZZ</name>
<evidence type="ECO:0000313" key="2">
    <source>
        <dbReference type="EMBL" id="MPM93111.1"/>
    </source>
</evidence>
<accession>A0A645DUV4</accession>
<feature type="region of interest" description="Disordered" evidence="1">
    <location>
        <begin position="33"/>
        <end position="67"/>
    </location>
</feature>
<feature type="region of interest" description="Disordered" evidence="1">
    <location>
        <begin position="1"/>
        <end position="20"/>
    </location>
</feature>
<organism evidence="2">
    <name type="scientific">bioreactor metagenome</name>
    <dbReference type="NCBI Taxonomy" id="1076179"/>
    <lineage>
        <taxon>unclassified sequences</taxon>
        <taxon>metagenomes</taxon>
        <taxon>ecological metagenomes</taxon>
    </lineage>
</organism>
<comment type="caution">
    <text evidence="2">The sequence shown here is derived from an EMBL/GenBank/DDBJ whole genome shotgun (WGS) entry which is preliminary data.</text>
</comment>
<reference evidence="2" key="1">
    <citation type="submission" date="2019-08" db="EMBL/GenBank/DDBJ databases">
        <authorList>
            <person name="Kucharzyk K."/>
            <person name="Murdoch R.W."/>
            <person name="Higgins S."/>
            <person name="Loffler F."/>
        </authorList>
    </citation>
    <scope>NUCLEOTIDE SEQUENCE</scope>
</reference>
<proteinExistence type="predicted"/>
<dbReference type="EMBL" id="VSSQ01039965">
    <property type="protein sequence ID" value="MPM93111.1"/>
    <property type="molecule type" value="Genomic_DNA"/>
</dbReference>
<evidence type="ECO:0000256" key="1">
    <source>
        <dbReference type="SAM" id="MobiDB-lite"/>
    </source>
</evidence>
<sequence>MLSAQKPPKQGEGVAAEGDSQRYEYQQLAVLLQPQQQQTGEHQRKHRPGEHGRSHVGKGDAVLVGIV</sequence>
<dbReference type="AlphaFoldDB" id="A0A645DUV4"/>